<evidence type="ECO:0000256" key="7">
    <source>
        <dbReference type="ARBA" id="ARBA00022679"/>
    </source>
</evidence>
<comment type="similarity">
    <text evidence="3 11">Belongs to the class-II pyridoxal-phosphate-dependent aminotransferase family. Histidinol-phosphate aminotransferase subfamily.</text>
</comment>
<evidence type="ECO:0000256" key="3">
    <source>
        <dbReference type="ARBA" id="ARBA00007970"/>
    </source>
</evidence>
<dbReference type="PANTHER" id="PTHR42885">
    <property type="entry name" value="HISTIDINOL-PHOSPHATE AMINOTRANSFERASE-RELATED"/>
    <property type="match status" value="1"/>
</dbReference>
<evidence type="ECO:0000313" key="13">
    <source>
        <dbReference type="EMBL" id="GGI86418.1"/>
    </source>
</evidence>
<proteinExistence type="inferred from homology"/>
<comment type="caution">
    <text evidence="13">The sequence shown here is derived from an EMBL/GenBank/DDBJ whole genome shotgun (WGS) entry which is preliminary data.</text>
</comment>
<keyword evidence="14" id="KW-1185">Reference proteome</keyword>
<evidence type="ECO:0000313" key="14">
    <source>
        <dbReference type="Proteomes" id="UP000613743"/>
    </source>
</evidence>
<reference evidence="13" key="1">
    <citation type="journal article" date="2014" name="Int. J. Syst. Evol. Microbiol.">
        <title>Complete genome sequence of Corynebacterium casei LMG S-19264T (=DSM 44701T), isolated from a smear-ripened cheese.</title>
        <authorList>
            <consortium name="US DOE Joint Genome Institute (JGI-PGF)"/>
            <person name="Walter F."/>
            <person name="Albersmeier A."/>
            <person name="Kalinowski J."/>
            <person name="Ruckert C."/>
        </authorList>
    </citation>
    <scope>NUCLEOTIDE SEQUENCE</scope>
    <source>
        <strain evidence="13">JCM 30804</strain>
    </source>
</reference>
<keyword evidence="6 11" id="KW-0028">Amino-acid biosynthesis</keyword>
<comment type="pathway">
    <text evidence="2 11">Amino-acid biosynthesis; L-histidine biosynthesis; L-histidine from 5-phospho-alpha-D-ribose 1-diphosphate: step 7/9.</text>
</comment>
<dbReference type="SUPFAM" id="SSF53383">
    <property type="entry name" value="PLP-dependent transferases"/>
    <property type="match status" value="1"/>
</dbReference>
<dbReference type="GO" id="GO:0004400">
    <property type="term" value="F:histidinol-phosphate transaminase activity"/>
    <property type="evidence" value="ECO:0007669"/>
    <property type="project" value="UniProtKB-UniRule"/>
</dbReference>
<evidence type="ECO:0000256" key="4">
    <source>
        <dbReference type="ARBA" id="ARBA00011738"/>
    </source>
</evidence>
<keyword evidence="7 11" id="KW-0808">Transferase</keyword>
<dbReference type="Gene3D" id="3.90.1150.10">
    <property type="entry name" value="Aspartate Aminotransferase, domain 1"/>
    <property type="match status" value="1"/>
</dbReference>
<dbReference type="InterPro" id="IPR005861">
    <property type="entry name" value="HisP_aminotrans"/>
</dbReference>
<dbReference type="InterPro" id="IPR015424">
    <property type="entry name" value="PyrdxlP-dep_Trfase"/>
</dbReference>
<dbReference type="GO" id="GO:0030170">
    <property type="term" value="F:pyridoxal phosphate binding"/>
    <property type="evidence" value="ECO:0007669"/>
    <property type="project" value="InterPro"/>
</dbReference>
<dbReference type="InterPro" id="IPR015422">
    <property type="entry name" value="PyrdxlP-dep_Trfase_small"/>
</dbReference>
<name>A0A917JTM3_9GAMM</name>
<evidence type="ECO:0000256" key="9">
    <source>
        <dbReference type="ARBA" id="ARBA00023102"/>
    </source>
</evidence>
<protein>
    <recommendedName>
        <fullName evidence="11">Histidinol-phosphate aminotransferase</fullName>
        <ecNumber evidence="11">2.6.1.9</ecNumber>
    </recommendedName>
    <alternativeName>
        <fullName evidence="11">Imidazole acetol-phosphate transaminase</fullName>
    </alternativeName>
</protein>
<evidence type="ECO:0000256" key="8">
    <source>
        <dbReference type="ARBA" id="ARBA00022898"/>
    </source>
</evidence>
<dbReference type="InterPro" id="IPR001917">
    <property type="entry name" value="Aminotrans_II_pyridoxalP_BS"/>
</dbReference>
<keyword evidence="8 11" id="KW-0663">Pyridoxal phosphate</keyword>
<feature type="domain" description="Aminotransferase class I/classII large" evidence="12">
    <location>
        <begin position="47"/>
        <end position="351"/>
    </location>
</feature>
<dbReference type="GO" id="GO:0000105">
    <property type="term" value="P:L-histidine biosynthetic process"/>
    <property type="evidence" value="ECO:0007669"/>
    <property type="project" value="UniProtKB-UniRule"/>
</dbReference>
<dbReference type="NCBIfam" id="TIGR01141">
    <property type="entry name" value="hisC"/>
    <property type="match status" value="1"/>
</dbReference>
<evidence type="ECO:0000256" key="2">
    <source>
        <dbReference type="ARBA" id="ARBA00005011"/>
    </source>
</evidence>
<gene>
    <name evidence="11 13" type="primary">hisC</name>
    <name evidence="13" type="ORF">GCM10009332_24710</name>
</gene>
<dbReference type="RefSeq" id="WP_188921391.1">
    <property type="nucleotide sequence ID" value="NZ_BMPZ01000007.1"/>
</dbReference>
<evidence type="ECO:0000259" key="12">
    <source>
        <dbReference type="Pfam" id="PF00155"/>
    </source>
</evidence>
<accession>A0A917JTM3</accession>
<feature type="modified residue" description="N6-(pyridoxal phosphate)lysine" evidence="11">
    <location>
        <position position="219"/>
    </location>
</feature>
<comment type="cofactor">
    <cofactor evidence="1 11">
        <name>pyridoxal 5'-phosphate</name>
        <dbReference type="ChEBI" id="CHEBI:597326"/>
    </cofactor>
</comment>
<evidence type="ECO:0000256" key="6">
    <source>
        <dbReference type="ARBA" id="ARBA00022605"/>
    </source>
</evidence>
<dbReference type="AlphaFoldDB" id="A0A917JTM3"/>
<dbReference type="Pfam" id="PF00155">
    <property type="entry name" value="Aminotran_1_2"/>
    <property type="match status" value="1"/>
</dbReference>
<evidence type="ECO:0000256" key="10">
    <source>
        <dbReference type="ARBA" id="ARBA00047481"/>
    </source>
</evidence>
<dbReference type="PROSITE" id="PS00599">
    <property type="entry name" value="AA_TRANSFER_CLASS_2"/>
    <property type="match status" value="1"/>
</dbReference>
<dbReference type="HAMAP" id="MF_01023">
    <property type="entry name" value="HisC_aminotrans_2"/>
    <property type="match status" value="1"/>
</dbReference>
<dbReference type="InterPro" id="IPR015421">
    <property type="entry name" value="PyrdxlP-dep_Trfase_major"/>
</dbReference>
<evidence type="ECO:0000256" key="11">
    <source>
        <dbReference type="HAMAP-Rule" id="MF_01023"/>
    </source>
</evidence>
<dbReference type="PANTHER" id="PTHR42885:SF2">
    <property type="entry name" value="HISTIDINOL-PHOSPHATE AMINOTRANSFERASE"/>
    <property type="match status" value="1"/>
</dbReference>
<evidence type="ECO:0000256" key="1">
    <source>
        <dbReference type="ARBA" id="ARBA00001933"/>
    </source>
</evidence>
<dbReference type="InterPro" id="IPR004839">
    <property type="entry name" value="Aminotransferase_I/II_large"/>
</dbReference>
<dbReference type="Gene3D" id="3.40.640.10">
    <property type="entry name" value="Type I PLP-dependent aspartate aminotransferase-like (Major domain)"/>
    <property type="match status" value="1"/>
</dbReference>
<comment type="subunit">
    <text evidence="4 11">Homodimer.</text>
</comment>
<organism evidence="13 14">
    <name type="scientific">Shewanella gelidii</name>
    <dbReference type="NCBI Taxonomy" id="1642821"/>
    <lineage>
        <taxon>Bacteria</taxon>
        <taxon>Pseudomonadati</taxon>
        <taxon>Pseudomonadota</taxon>
        <taxon>Gammaproteobacteria</taxon>
        <taxon>Alteromonadales</taxon>
        <taxon>Shewanellaceae</taxon>
        <taxon>Shewanella</taxon>
    </lineage>
</organism>
<dbReference type="Proteomes" id="UP000613743">
    <property type="component" value="Unassembled WGS sequence"/>
</dbReference>
<keyword evidence="5 11" id="KW-0032">Aminotransferase</keyword>
<dbReference type="EMBL" id="BMPZ01000007">
    <property type="protein sequence ID" value="GGI86418.1"/>
    <property type="molecule type" value="Genomic_DNA"/>
</dbReference>
<sequence>MADSNVTVTQRSQQLAQQLARPELLDLVPYQSARRIGGNGDIWINANESPFNNHDIEGVNRYPECQPPAVIEAYASYAGVQPDQVICSRGADEAIELLIRTFCVAGQDQITIFGPTYGMYAISAKTCNVGVQELALTTQYQLPQDYADQLDDSKLVFICNPNNPTGTVIAKETLEQVIAKLQDKIVVIDEAYIEFSPELSVADLICHYPNLVVLRTLSKAFALAGARCGFMLANVGIQELVMRVIAPYPVPAPVAQLAANTLNSNGLLRMRQQVADLKQQGDILVQTLKQIGAQPLPAHGNYVLASFANIDQVKQQLVEAGVVARCYSDPRLADYIRFSFSNAQETQVIATALTQQEQ</sequence>
<reference evidence="13" key="2">
    <citation type="submission" date="2020-09" db="EMBL/GenBank/DDBJ databases">
        <authorList>
            <person name="Sun Q."/>
            <person name="Ohkuma M."/>
        </authorList>
    </citation>
    <scope>NUCLEOTIDE SEQUENCE</scope>
    <source>
        <strain evidence="13">JCM 30804</strain>
    </source>
</reference>
<dbReference type="EC" id="2.6.1.9" evidence="11"/>
<keyword evidence="9 11" id="KW-0368">Histidine biosynthesis</keyword>
<dbReference type="CDD" id="cd00609">
    <property type="entry name" value="AAT_like"/>
    <property type="match status" value="1"/>
</dbReference>
<evidence type="ECO:0000256" key="5">
    <source>
        <dbReference type="ARBA" id="ARBA00022576"/>
    </source>
</evidence>
<comment type="catalytic activity">
    <reaction evidence="10 11">
        <text>L-histidinol phosphate + 2-oxoglutarate = 3-(imidazol-4-yl)-2-oxopropyl phosphate + L-glutamate</text>
        <dbReference type="Rhea" id="RHEA:23744"/>
        <dbReference type="ChEBI" id="CHEBI:16810"/>
        <dbReference type="ChEBI" id="CHEBI:29985"/>
        <dbReference type="ChEBI" id="CHEBI:57766"/>
        <dbReference type="ChEBI" id="CHEBI:57980"/>
        <dbReference type="EC" id="2.6.1.9"/>
    </reaction>
</comment>